<dbReference type="GO" id="GO:0005978">
    <property type="term" value="P:glycogen biosynthetic process"/>
    <property type="evidence" value="ECO:0007669"/>
    <property type="project" value="UniProtKB-UniRule"/>
</dbReference>
<evidence type="ECO:0000313" key="15">
    <source>
        <dbReference type="Proteomes" id="UP000250928"/>
    </source>
</evidence>
<dbReference type="NCBIfam" id="NF001899">
    <property type="entry name" value="PRK00654.1-2"/>
    <property type="match status" value="1"/>
</dbReference>
<dbReference type="SUPFAM" id="SSF53756">
    <property type="entry name" value="UDP-Glycosyltransferase/glycogen phosphorylase"/>
    <property type="match status" value="1"/>
</dbReference>
<dbReference type="Proteomes" id="UP000250928">
    <property type="component" value="Unassembled WGS sequence"/>
</dbReference>
<dbReference type="EMBL" id="PQCO01000191">
    <property type="protein sequence ID" value="PUE01899.1"/>
    <property type="molecule type" value="Genomic_DNA"/>
</dbReference>
<dbReference type="Gene3D" id="3.40.50.2000">
    <property type="entry name" value="Glycogen Phosphorylase B"/>
    <property type="match status" value="2"/>
</dbReference>
<evidence type="ECO:0000256" key="4">
    <source>
        <dbReference type="ARBA" id="ARBA00010281"/>
    </source>
</evidence>
<dbReference type="UniPathway" id="UPA00164"/>
<comment type="function">
    <text evidence="2 11">Synthesizes alpha-1,4-glucan chains using ADP-glucose.</text>
</comment>
<organism evidence="14 15">
    <name type="scientific">Candidatus Sedimenticola endophacoides</name>
    <dbReference type="NCBI Taxonomy" id="2548426"/>
    <lineage>
        <taxon>Bacteria</taxon>
        <taxon>Pseudomonadati</taxon>
        <taxon>Pseudomonadota</taxon>
        <taxon>Gammaproteobacteria</taxon>
        <taxon>Chromatiales</taxon>
        <taxon>Sedimenticolaceae</taxon>
        <taxon>Sedimenticola</taxon>
    </lineage>
</organism>
<dbReference type="Pfam" id="PF00534">
    <property type="entry name" value="Glycos_transf_1"/>
    <property type="match status" value="1"/>
</dbReference>
<dbReference type="PANTHER" id="PTHR45825:SF11">
    <property type="entry name" value="ALPHA AMYLASE DOMAIN-CONTAINING PROTEIN"/>
    <property type="match status" value="1"/>
</dbReference>
<dbReference type="InterPro" id="IPR013534">
    <property type="entry name" value="Starch_synth_cat_dom"/>
</dbReference>
<dbReference type="CDD" id="cd03791">
    <property type="entry name" value="GT5_Glycogen_synthase_DULL1-like"/>
    <property type="match status" value="1"/>
</dbReference>
<dbReference type="GO" id="GO:0009011">
    <property type="term" value="F:alpha-1,4-glucan glucosyltransferase (ADP-glucose donor) activity"/>
    <property type="evidence" value="ECO:0007669"/>
    <property type="project" value="UniProtKB-UniRule"/>
</dbReference>
<dbReference type="NCBIfam" id="TIGR02095">
    <property type="entry name" value="glgA"/>
    <property type="match status" value="1"/>
</dbReference>
<reference evidence="14 15" key="1">
    <citation type="submission" date="2018-01" db="EMBL/GenBank/DDBJ databases">
        <title>Novel co-symbiosis in the lucinid bivalve Phacoides pectinatus.</title>
        <authorList>
            <person name="Lim S.J."/>
            <person name="Davis B.G."/>
            <person name="Gill D.E."/>
            <person name="Engel A.S."/>
            <person name="Anderson L.C."/>
            <person name="Campbell B.J."/>
        </authorList>
    </citation>
    <scope>NUCLEOTIDE SEQUENCE [LARGE SCALE GENOMIC DNA]</scope>
    <source>
        <strain evidence="14">N3_P5</strain>
    </source>
</reference>
<comment type="similarity">
    <text evidence="4 11">Belongs to the glycosyltransferase 1 family. Bacterial/plant glycogen synthase subfamily.</text>
</comment>
<evidence type="ECO:0000256" key="2">
    <source>
        <dbReference type="ARBA" id="ARBA00002764"/>
    </source>
</evidence>
<dbReference type="InterPro" id="IPR011835">
    <property type="entry name" value="GS/SS"/>
</dbReference>
<evidence type="ECO:0000256" key="9">
    <source>
        <dbReference type="ARBA" id="ARBA00023056"/>
    </source>
</evidence>
<comment type="caution">
    <text evidence="14">The sequence shown here is derived from an EMBL/GenBank/DDBJ whole genome shotgun (WGS) entry which is preliminary data.</text>
</comment>
<dbReference type="AlphaFoldDB" id="A0A6N4DTW5"/>
<dbReference type="EC" id="2.4.1.21" evidence="5 11"/>
<dbReference type="HAMAP" id="MF_00484">
    <property type="entry name" value="Glycogen_synth"/>
    <property type="match status" value="1"/>
</dbReference>
<comment type="pathway">
    <text evidence="3 11">Glycan biosynthesis; glycogen biosynthesis.</text>
</comment>
<comment type="catalytic activity">
    <reaction evidence="1 11">
        <text>[(1-&gt;4)-alpha-D-glucosyl](n) + ADP-alpha-D-glucose = [(1-&gt;4)-alpha-D-glucosyl](n+1) + ADP + H(+)</text>
        <dbReference type="Rhea" id="RHEA:18189"/>
        <dbReference type="Rhea" id="RHEA-COMP:9584"/>
        <dbReference type="Rhea" id="RHEA-COMP:9587"/>
        <dbReference type="ChEBI" id="CHEBI:15378"/>
        <dbReference type="ChEBI" id="CHEBI:15444"/>
        <dbReference type="ChEBI" id="CHEBI:57498"/>
        <dbReference type="ChEBI" id="CHEBI:456216"/>
        <dbReference type="EC" id="2.4.1.21"/>
    </reaction>
</comment>
<feature type="binding site" evidence="11">
    <location>
        <position position="23"/>
    </location>
    <ligand>
        <name>ADP-alpha-D-glucose</name>
        <dbReference type="ChEBI" id="CHEBI:57498"/>
    </ligand>
</feature>
<accession>A0A6N4DTW5</accession>
<evidence type="ECO:0000259" key="13">
    <source>
        <dbReference type="Pfam" id="PF08323"/>
    </source>
</evidence>
<evidence type="ECO:0000256" key="3">
    <source>
        <dbReference type="ARBA" id="ARBA00004964"/>
    </source>
</evidence>
<feature type="domain" description="Glycosyl transferase family 1" evidence="12">
    <location>
        <begin position="301"/>
        <end position="458"/>
    </location>
</feature>
<gene>
    <name evidence="11" type="primary">glgA</name>
    <name evidence="14" type="ORF">C3L24_07205</name>
</gene>
<dbReference type="InterPro" id="IPR001296">
    <property type="entry name" value="Glyco_trans_1"/>
</dbReference>
<evidence type="ECO:0000256" key="8">
    <source>
        <dbReference type="ARBA" id="ARBA00022679"/>
    </source>
</evidence>
<evidence type="ECO:0000256" key="10">
    <source>
        <dbReference type="ARBA" id="ARBA00031722"/>
    </source>
</evidence>
<sequence>MSSQRPTPLKILFASSEAQPLIKTGGLADVAGSLPPALSHLGEEVRLVLPAYPTTLEQARELTPVSSLRIGAYPGEITIHQGTLEEGVTLYLVEIPGMFDRPGNPYVDGQGNNWPDNAQRFAAFCRVVANIALGQAGLKWLPEIVHCNDWQTGLVPALITGEGNRPASIFTIHNMAYQGVFDRITFDQLQLPPALWSMEGLEFHNNFSFLKGGLAFADWITTVSPTYAGEILTPAFGYGLDGLLEYRKSRLTGVLNGIDYRVWDPAGDPAIAQPYDAQTLKLKAINKQHLQQELGLPRQPEALLIGNIGRLVEQKGVDLILDILPGLMHKENLQVAILGSGDPELERRLTAMADAHPGKIAVHIGYDEALAHRIEAGCDCFLMPSRFEPCGLNQLYSLRYGTVPIVNRTGGLADTVVDATPRNLLEGTATGFVFDRPQPPALWDCLERVIEFWNRPAMWWEKLVLAGMRQDFSWDSSAQHYRDIYHRAIDNPAPSPVARKDD</sequence>
<evidence type="ECO:0000313" key="14">
    <source>
        <dbReference type="EMBL" id="PUE01899.1"/>
    </source>
</evidence>
<protein>
    <recommendedName>
        <fullName evidence="6 11">Glycogen synthase</fullName>
        <ecNumber evidence="5 11">2.4.1.21</ecNumber>
    </recommendedName>
    <alternativeName>
        <fullName evidence="10 11">Starch [bacterial glycogen] synthase</fullName>
    </alternativeName>
</protein>
<keyword evidence="9 11" id="KW-0320">Glycogen biosynthesis</keyword>
<feature type="domain" description="Starch synthase catalytic" evidence="13">
    <location>
        <begin position="10"/>
        <end position="245"/>
    </location>
</feature>
<keyword evidence="7 11" id="KW-0328">Glycosyltransferase</keyword>
<evidence type="ECO:0000256" key="5">
    <source>
        <dbReference type="ARBA" id="ARBA00012588"/>
    </source>
</evidence>
<dbReference type="GO" id="GO:0004373">
    <property type="term" value="F:alpha-1,4-glucan glucosyltransferase (UDP-glucose donor) activity"/>
    <property type="evidence" value="ECO:0007669"/>
    <property type="project" value="InterPro"/>
</dbReference>
<evidence type="ECO:0000256" key="1">
    <source>
        <dbReference type="ARBA" id="ARBA00001478"/>
    </source>
</evidence>
<evidence type="ECO:0000256" key="6">
    <source>
        <dbReference type="ARBA" id="ARBA00019935"/>
    </source>
</evidence>
<name>A0A6N4DTW5_9GAMM</name>
<keyword evidence="8 11" id="KW-0808">Transferase</keyword>
<evidence type="ECO:0000256" key="11">
    <source>
        <dbReference type="HAMAP-Rule" id="MF_00484"/>
    </source>
</evidence>
<proteinExistence type="inferred from homology"/>
<dbReference type="PANTHER" id="PTHR45825">
    <property type="entry name" value="GRANULE-BOUND STARCH SYNTHASE 1, CHLOROPLASTIC/AMYLOPLASTIC"/>
    <property type="match status" value="1"/>
</dbReference>
<evidence type="ECO:0000259" key="12">
    <source>
        <dbReference type="Pfam" id="PF00534"/>
    </source>
</evidence>
<evidence type="ECO:0000256" key="7">
    <source>
        <dbReference type="ARBA" id="ARBA00022676"/>
    </source>
</evidence>
<dbReference type="Pfam" id="PF08323">
    <property type="entry name" value="Glyco_transf_5"/>
    <property type="match status" value="1"/>
</dbReference>